<dbReference type="AlphaFoldDB" id="A0A366WP25"/>
<comment type="caution">
    <text evidence="1">The sequence shown here is derived from an EMBL/GenBank/DDBJ whole genome shotgun (WGS) entry which is preliminary data.</text>
</comment>
<reference evidence="1 2" key="1">
    <citation type="submission" date="2018-07" db="EMBL/GenBank/DDBJ databases">
        <title>Modular assembly of carbohydrate-degrading microbial communities in the ocean.</title>
        <authorList>
            <person name="Enke T.N."/>
            <person name="Datta M.S."/>
            <person name="Schwartzman J.A."/>
            <person name="Cermak N."/>
            <person name="Schmitz D.A."/>
            <person name="Barrere J."/>
            <person name="Cordero O.X."/>
        </authorList>
    </citation>
    <scope>NUCLEOTIDE SEQUENCE [LARGE SCALE GENOMIC DNA]</scope>
    <source>
        <strain evidence="1 2">C3M10</strain>
    </source>
</reference>
<name>A0A366WP25_9RHOB</name>
<dbReference type="EMBL" id="QOCE01000047">
    <property type="protein sequence ID" value="RBW50917.1"/>
    <property type="molecule type" value="Genomic_DNA"/>
</dbReference>
<dbReference type="OrthoDB" id="5485153at2"/>
<gene>
    <name evidence="1" type="ORF">DS909_20415</name>
</gene>
<dbReference type="Proteomes" id="UP000252706">
    <property type="component" value="Unassembled WGS sequence"/>
</dbReference>
<sequence length="69" mass="7455">MAVLSDGGFIISYVHVESGNSEIRAIRYSDTGAQLGSEMRLLTPALKKMFSPQVATLEDGGFAVVARMY</sequence>
<evidence type="ECO:0000313" key="2">
    <source>
        <dbReference type="Proteomes" id="UP000252706"/>
    </source>
</evidence>
<accession>A0A366WP25</accession>
<evidence type="ECO:0000313" key="1">
    <source>
        <dbReference type="EMBL" id="RBW50917.1"/>
    </source>
</evidence>
<proteinExistence type="predicted"/>
<protein>
    <submittedName>
        <fullName evidence="1">Uncharacterized protein</fullName>
    </submittedName>
</protein>
<organism evidence="1 2">
    <name type="scientific">Phaeobacter gallaeciensis</name>
    <dbReference type="NCBI Taxonomy" id="60890"/>
    <lineage>
        <taxon>Bacteria</taxon>
        <taxon>Pseudomonadati</taxon>
        <taxon>Pseudomonadota</taxon>
        <taxon>Alphaproteobacteria</taxon>
        <taxon>Rhodobacterales</taxon>
        <taxon>Roseobacteraceae</taxon>
        <taxon>Phaeobacter</taxon>
    </lineage>
</organism>